<dbReference type="EMBL" id="JBGMEK010000029">
    <property type="protein sequence ID" value="MFA0811939.1"/>
    <property type="molecule type" value="Genomic_DNA"/>
</dbReference>
<dbReference type="RefSeq" id="WP_371839549.1">
    <property type="nucleotide sequence ID" value="NZ_JBGMEK010000029.1"/>
</dbReference>
<comment type="caution">
    <text evidence="1">The sequence shown here is derived from an EMBL/GenBank/DDBJ whole genome shotgun (WGS) entry which is preliminary data.</text>
</comment>
<dbReference type="Gene3D" id="1.10.530.10">
    <property type="match status" value="2"/>
</dbReference>
<dbReference type="PANTHER" id="PTHR34408">
    <property type="entry name" value="FAMILY PROTEIN, PUTATIVE-RELATED"/>
    <property type="match status" value="1"/>
</dbReference>
<sequence>MDRAIFYDRIREDLFEGRLNLEQVEGMEVILNLWETPPVQPTGDLKAHWEVRHIGWLAYMLATVFHETAFTMQPGTEFGSNERFTQLYEGRKDLGNTKEGDGVKFKGRGYLPLTGRRNYEQMTLVVREFYPNCPDFTTDPEAVRDVRYATVILFYSMILGFFNDKTLKQYIGNPDKGQIVDYFHARKVTGSMHKARSIEIYAKEFEQALLQAETSQVSPLPIEPQPAPSVPEEPPGTALQMERSTFYEDIRKGIFKGSLTQEQVNGMEVILNFWENPPTQPSGNFKIQWEIRSIGWLAYMLATIFHETAYTMQPITEYGSKSYFTRYDFRKDLGNTEPGDGYKFRGRGFVQLTGRRNYEKLTPVVREHYPQCPDFTQDPDAVKVPKYATIILFYGMFLGIFTGKALRHSIGDPEKGQIVDYRHARQIINAMDKADNIARYAEEFEQALVNAGATA</sequence>
<dbReference type="InterPro" id="IPR023346">
    <property type="entry name" value="Lysozyme-like_dom_sf"/>
</dbReference>
<gene>
    <name evidence="1" type="ORF">ACCI49_13545</name>
</gene>
<reference evidence="1 2" key="1">
    <citation type="submission" date="2024-08" db="EMBL/GenBank/DDBJ databases">
        <authorList>
            <person name="Ishaq N."/>
        </authorList>
    </citation>
    <scope>NUCLEOTIDE SEQUENCE [LARGE SCALE GENOMIC DNA]</scope>
    <source>
        <strain evidence="1 2">DSM 18651</strain>
    </source>
</reference>
<proteinExistence type="predicted"/>
<protein>
    <recommendedName>
        <fullName evidence="3">Chitinase class I</fullName>
    </recommendedName>
</protein>
<evidence type="ECO:0000313" key="1">
    <source>
        <dbReference type="EMBL" id="MFA0811939.1"/>
    </source>
</evidence>
<dbReference type="PANTHER" id="PTHR34408:SF1">
    <property type="entry name" value="GLYCOSYL HYDROLASE FAMILY 19 DOMAIN-CONTAINING PROTEIN HI_1415"/>
    <property type="match status" value="1"/>
</dbReference>
<name>A0ABV4P1P9_9GAMM</name>
<accession>A0ABV4P1P9</accession>
<evidence type="ECO:0008006" key="3">
    <source>
        <dbReference type="Google" id="ProtNLM"/>
    </source>
</evidence>
<dbReference type="InterPro" id="IPR052354">
    <property type="entry name" value="Cell_Wall_Dynamics_Protein"/>
</dbReference>
<organism evidence="1 2">
    <name type="scientific">Microbulbifer epialgicus</name>
    <dbReference type="NCBI Taxonomy" id="393907"/>
    <lineage>
        <taxon>Bacteria</taxon>
        <taxon>Pseudomonadati</taxon>
        <taxon>Pseudomonadota</taxon>
        <taxon>Gammaproteobacteria</taxon>
        <taxon>Cellvibrionales</taxon>
        <taxon>Microbulbiferaceae</taxon>
        <taxon>Microbulbifer</taxon>
    </lineage>
</organism>
<keyword evidence="2" id="KW-1185">Reference proteome</keyword>
<evidence type="ECO:0000313" key="2">
    <source>
        <dbReference type="Proteomes" id="UP001569428"/>
    </source>
</evidence>
<dbReference type="SUPFAM" id="SSF53955">
    <property type="entry name" value="Lysozyme-like"/>
    <property type="match status" value="2"/>
</dbReference>
<dbReference type="Proteomes" id="UP001569428">
    <property type="component" value="Unassembled WGS sequence"/>
</dbReference>